<evidence type="ECO:0000313" key="1">
    <source>
        <dbReference type="EMBL" id="ANW03234.1"/>
    </source>
</evidence>
<dbReference type="KEGG" id="bic:LMTR13_26955"/>
<evidence type="ECO:0000313" key="2">
    <source>
        <dbReference type="Proteomes" id="UP000092839"/>
    </source>
</evidence>
<sequence>MIMRPAGEPCFDLGRLVGGVVIDDDMDIQPFNNLSIDLFLRKVAGNSLESFVTERFMTKATIISSGAISNPIREAFYAAD</sequence>
<proteinExistence type="predicted"/>
<organism evidence="1 2">
    <name type="scientific">Bradyrhizobium icense</name>
    <dbReference type="NCBI Taxonomy" id="1274631"/>
    <lineage>
        <taxon>Bacteria</taxon>
        <taxon>Pseudomonadati</taxon>
        <taxon>Pseudomonadota</taxon>
        <taxon>Alphaproteobacteria</taxon>
        <taxon>Hyphomicrobiales</taxon>
        <taxon>Nitrobacteraceae</taxon>
        <taxon>Bradyrhizobium</taxon>
    </lineage>
</organism>
<protein>
    <submittedName>
        <fullName evidence="1">Uncharacterized protein</fullName>
    </submittedName>
</protein>
<dbReference type="AlphaFoldDB" id="A0A1B1UKD7"/>
<dbReference type="EMBL" id="CP016428">
    <property type="protein sequence ID" value="ANW03234.1"/>
    <property type="molecule type" value="Genomic_DNA"/>
</dbReference>
<gene>
    <name evidence="1" type="ORF">LMTR13_26955</name>
</gene>
<name>A0A1B1UKD7_9BRAD</name>
<dbReference type="Proteomes" id="UP000092839">
    <property type="component" value="Chromosome"/>
</dbReference>
<accession>A0A1B1UKD7</accession>
<reference evidence="1 2" key="1">
    <citation type="submission" date="2016-07" db="EMBL/GenBank/DDBJ databases">
        <title>Complete genome sequence of Bradyrhizobium icense LMTR 13T, a potential inoculant strain isolated from lima bean (Phaseolus lunatus) in Peru.</title>
        <authorList>
            <person name="Ormeno-Orrillo E."/>
            <person name="Duran D."/>
            <person name="Rogel M.A."/>
            <person name="Rey L."/>
            <person name="Imperial J."/>
            <person name="Ruiz-Argueso T."/>
            <person name="Martinez-Romero E."/>
        </authorList>
    </citation>
    <scope>NUCLEOTIDE SEQUENCE [LARGE SCALE GENOMIC DNA]</scope>
    <source>
        <strain evidence="1 2">LMTR 13</strain>
    </source>
</reference>
<keyword evidence="2" id="KW-1185">Reference proteome</keyword>